<gene>
    <name evidence="4" type="ORF">D8S85_17755</name>
</gene>
<dbReference type="InterPro" id="IPR033413">
    <property type="entry name" value="DUF5117"/>
</dbReference>
<dbReference type="AlphaFoldDB" id="A0A3Q9IQD1"/>
<dbReference type="Gene3D" id="3.40.390.10">
    <property type="entry name" value="Collagenase (Catalytic Domain)"/>
    <property type="match status" value="1"/>
</dbReference>
<dbReference type="GO" id="GO:0008237">
    <property type="term" value="F:metallopeptidase activity"/>
    <property type="evidence" value="ECO:0007669"/>
    <property type="project" value="InterPro"/>
</dbReference>
<dbReference type="InterPro" id="IPR033428">
    <property type="entry name" value="DUF5118"/>
</dbReference>
<dbReference type="InterPro" id="IPR024079">
    <property type="entry name" value="MetalloPept_cat_dom_sf"/>
</dbReference>
<sequence>MWKRVGLILLFIGSVCFHLTAQQEIYHFFDSRQSKDSLIVIPGMFTTYCQGEQIYWEIPDSLCGRDMIITTTILEAAALKARREEKRYGYSGDLLGPIIICFQKDGNNVLLQIPLCDRIGMDKDKGGIHHVACQRGDLMLHETLPILERTSSSVLVKVTNLLMKSPLFNLHPFNFELTLGMEEMEKSRIEEIKGFPENILIRSKRSFSVEDRSLGANGTFTTSWKIGVCLALLPREPLEMRLRNRNVGYFGLSKVDFSRNAYTPSLISVVKRWRLEPKDPEAYFKGELVEPIKPIVFYIDRNTPSRWVPFFIEAVNAWQESFERIGFKNAIRGELAPTPEENPEFSEDDTRYSFISWKTSFIQNAYGPSTVDPRSGEIITSHVGIFSSVWDLVQQWYFAQCGIVDSLARQIEVPDELLGELIKMVVTHEIGHTLGLEHNFIGSSLYSMEQLRDNEFLDKHGMGTSIMDYMRFNYAARGEDRVSLRNRIARIGTYDHFAIEWGYRYAPEGCVKNLDEWVEKEQRNPEKRFVDMIDVRAQSEDLGNDHVDFNGQGIENLKRLMDMPDVWQVTDQQSYRVVKSRFMGVLHQYSTYIGHVLTDIGGVMRSENDTTRFYVPVSKSYMIKVMQFLDQHVLVPFEWLYRDSLATRVDVDARRLAKDLYESTITRLVQKSINIALIEDNVNEEVYSLDEYLDELHHLIFREWRENTTVSASRYMMQSIYVKALKALFGKPDYIPSRVLVKGMKEVERIVEEGNTYMTGLSDVERKKVTWLLENLKSL</sequence>
<feature type="domain" description="DUF5117" evidence="2">
    <location>
        <begin position="92"/>
        <end position="278"/>
    </location>
</feature>
<reference evidence="4 5" key="1">
    <citation type="submission" date="2018-10" db="EMBL/GenBank/DDBJ databases">
        <title>Butyricimonas faecalis sp. nov., isolated from human faeces and emended description of the genus Butyricimonas.</title>
        <authorList>
            <person name="Le Roy T."/>
            <person name="Van der Smissen P."/>
            <person name="Paquot A."/>
            <person name="Delzenne N."/>
            <person name="Muccioli G."/>
            <person name="Collet J.-F."/>
            <person name="Cani P.D."/>
        </authorList>
    </citation>
    <scope>NUCLEOTIDE SEQUENCE [LARGE SCALE GENOMIC DNA]</scope>
    <source>
        <strain evidence="4 5">H184</strain>
    </source>
</reference>
<dbReference type="Pfam" id="PF17148">
    <property type="entry name" value="DUF5117"/>
    <property type="match status" value="1"/>
</dbReference>
<dbReference type="PANTHER" id="PTHR38478:SF1">
    <property type="entry name" value="ZINC DEPENDENT METALLOPROTEASE DOMAIN LIPOPROTEIN"/>
    <property type="match status" value="1"/>
</dbReference>
<evidence type="ECO:0000313" key="5">
    <source>
        <dbReference type="Proteomes" id="UP000270673"/>
    </source>
</evidence>
<dbReference type="RefSeq" id="WP_106481625.1">
    <property type="nucleotide sequence ID" value="NZ_CP032819.1"/>
</dbReference>
<protein>
    <submittedName>
        <fullName evidence="4">DUF5117 domain-containing protein</fullName>
    </submittedName>
</protein>
<name>A0A3Q9IQD1_9BACT</name>
<dbReference type="Pfam" id="PF16313">
    <property type="entry name" value="DUF4953"/>
    <property type="match status" value="1"/>
</dbReference>
<dbReference type="CDD" id="cd04276">
    <property type="entry name" value="ZnMc_MMP_like_2"/>
    <property type="match status" value="1"/>
</dbReference>
<dbReference type="InterPro" id="IPR034032">
    <property type="entry name" value="Zn_MMP-like_bac"/>
</dbReference>
<evidence type="ECO:0000259" key="1">
    <source>
        <dbReference type="Pfam" id="PF16313"/>
    </source>
</evidence>
<organism evidence="4 5">
    <name type="scientific">Butyricimonas faecalis</name>
    <dbReference type="NCBI Taxonomy" id="2093856"/>
    <lineage>
        <taxon>Bacteria</taxon>
        <taxon>Pseudomonadati</taxon>
        <taxon>Bacteroidota</taxon>
        <taxon>Bacteroidia</taxon>
        <taxon>Bacteroidales</taxon>
        <taxon>Odoribacteraceae</taxon>
        <taxon>Butyricimonas</taxon>
    </lineage>
</organism>
<evidence type="ECO:0000259" key="2">
    <source>
        <dbReference type="Pfam" id="PF17148"/>
    </source>
</evidence>
<keyword evidence="5" id="KW-1185">Reference proteome</keyword>
<dbReference type="EMBL" id="CP032819">
    <property type="protein sequence ID" value="AZS31218.1"/>
    <property type="molecule type" value="Genomic_DNA"/>
</dbReference>
<dbReference type="InterPro" id="IPR032534">
    <property type="entry name" value="EcxA_zinc-bd"/>
</dbReference>
<evidence type="ECO:0000259" key="3">
    <source>
        <dbReference type="Pfam" id="PF17162"/>
    </source>
</evidence>
<dbReference type="KEGG" id="buy:D8S85_17755"/>
<dbReference type="SUPFAM" id="SSF55486">
    <property type="entry name" value="Metalloproteases ('zincins'), catalytic domain"/>
    <property type="match status" value="1"/>
</dbReference>
<evidence type="ECO:0000313" key="4">
    <source>
        <dbReference type="EMBL" id="AZS31218.1"/>
    </source>
</evidence>
<dbReference type="PANTHER" id="PTHR38478">
    <property type="entry name" value="PEPTIDASE M1A AND M12B"/>
    <property type="match status" value="1"/>
</dbReference>
<dbReference type="OrthoDB" id="9776599at2"/>
<feature type="domain" description="DUF5118" evidence="3">
    <location>
        <begin position="41"/>
        <end position="74"/>
    </location>
</feature>
<dbReference type="Proteomes" id="UP000270673">
    <property type="component" value="Chromosome"/>
</dbReference>
<proteinExistence type="predicted"/>
<dbReference type="Pfam" id="PF17162">
    <property type="entry name" value="DUF5118"/>
    <property type="match status" value="1"/>
</dbReference>
<accession>A0A3Q9IQD1</accession>
<feature type="domain" description="EcxA zinc-binding" evidence="1">
    <location>
        <begin position="412"/>
        <end position="706"/>
    </location>
</feature>